<dbReference type="Pfam" id="PF03822">
    <property type="entry name" value="NAF"/>
    <property type="match status" value="1"/>
</dbReference>
<dbReference type="PROSITE" id="PS50816">
    <property type="entry name" value="NAF"/>
    <property type="match status" value="1"/>
</dbReference>
<feature type="domain" description="NAF" evidence="2">
    <location>
        <begin position="173"/>
        <end position="197"/>
    </location>
</feature>
<evidence type="ECO:0000256" key="1">
    <source>
        <dbReference type="SAM" id="MobiDB-lite"/>
    </source>
</evidence>
<evidence type="ECO:0000313" key="4">
    <source>
        <dbReference type="Proteomes" id="UP000007015"/>
    </source>
</evidence>
<dbReference type="Pfam" id="PF09741">
    <property type="entry name" value="DUF2045"/>
    <property type="match status" value="1"/>
</dbReference>
<dbReference type="Gramene" id="BGIOSGA015971-TA">
    <property type="protein sequence ID" value="BGIOSGA015971-PA"/>
    <property type="gene ID" value="BGIOSGA015971"/>
</dbReference>
<dbReference type="Proteomes" id="UP000007015">
    <property type="component" value="Chromosome 4"/>
</dbReference>
<dbReference type="InterPro" id="IPR018451">
    <property type="entry name" value="NAF/FISL_domain"/>
</dbReference>
<dbReference type="HOGENOM" id="CLU_981356_0_0_1"/>
<feature type="compositionally biased region" description="Low complexity" evidence="1">
    <location>
        <begin position="15"/>
        <end position="27"/>
    </location>
</feature>
<organism evidence="3 4">
    <name type="scientific">Oryza sativa subsp. indica</name>
    <name type="common">Rice</name>
    <dbReference type="NCBI Taxonomy" id="39946"/>
    <lineage>
        <taxon>Eukaryota</taxon>
        <taxon>Viridiplantae</taxon>
        <taxon>Streptophyta</taxon>
        <taxon>Embryophyta</taxon>
        <taxon>Tracheophyta</taxon>
        <taxon>Spermatophyta</taxon>
        <taxon>Magnoliopsida</taxon>
        <taxon>Liliopsida</taxon>
        <taxon>Poales</taxon>
        <taxon>Poaceae</taxon>
        <taxon>BOP clade</taxon>
        <taxon>Oryzoideae</taxon>
        <taxon>Oryzeae</taxon>
        <taxon>Oryzinae</taxon>
        <taxon>Oryza</taxon>
        <taxon>Oryza sativa</taxon>
    </lineage>
</organism>
<protein>
    <recommendedName>
        <fullName evidence="2">NAF domain-containing protein</fullName>
    </recommendedName>
</protein>
<dbReference type="GO" id="GO:0007165">
    <property type="term" value="P:signal transduction"/>
    <property type="evidence" value="ECO:0007669"/>
    <property type="project" value="InterPro"/>
</dbReference>
<evidence type="ECO:0000259" key="2">
    <source>
        <dbReference type="PROSITE" id="PS50816"/>
    </source>
</evidence>
<evidence type="ECO:0000313" key="3">
    <source>
        <dbReference type="EMBL" id="EAY93211.1"/>
    </source>
</evidence>
<dbReference type="CDD" id="cd12195">
    <property type="entry name" value="CIPK_C"/>
    <property type="match status" value="1"/>
</dbReference>
<gene>
    <name evidence="3" type="ORF">OsI_15017</name>
</gene>
<dbReference type="InterPro" id="IPR019141">
    <property type="entry name" value="DUF2045"/>
</dbReference>
<dbReference type="EMBL" id="CM000129">
    <property type="protein sequence ID" value="EAY93211.1"/>
    <property type="molecule type" value="Genomic_DNA"/>
</dbReference>
<dbReference type="PANTHER" id="PTHR21477">
    <property type="entry name" value="ZGC:172139"/>
    <property type="match status" value="1"/>
</dbReference>
<dbReference type="OMA" id="FMARTKD"/>
<sequence length="272" mass="30320">MAGPPPHQPSSSGDVEVAVESGSGASSSRNKLLSMVKKHSDLIGWTVIDAEADASDVEMDDKFWHEILDLFFVHGRVSKGREEDDLVFFVNNMKLNGYRSSDNMENPPPFFVRRWAPKLEKITNINLADVNWERSFYLNLIAHTSYSVTVAICRGRHVGEAYCHDCVQCPRMPRPKILNAFDIIASSPSFDLSGLFQERGERMRFVSGASVADIIAKLEEIAGMVSFMARTKDCQVSIEATQNGQKGALAISAKVFELTWELVMVQVSMVRL</sequence>
<proteinExistence type="predicted"/>
<reference evidence="3 4" key="1">
    <citation type="journal article" date="2005" name="PLoS Biol.">
        <title>The genomes of Oryza sativa: a history of duplications.</title>
        <authorList>
            <person name="Yu J."/>
            <person name="Wang J."/>
            <person name="Lin W."/>
            <person name="Li S."/>
            <person name="Li H."/>
            <person name="Zhou J."/>
            <person name="Ni P."/>
            <person name="Dong W."/>
            <person name="Hu S."/>
            <person name="Zeng C."/>
            <person name="Zhang J."/>
            <person name="Zhang Y."/>
            <person name="Li R."/>
            <person name="Xu Z."/>
            <person name="Li S."/>
            <person name="Li X."/>
            <person name="Zheng H."/>
            <person name="Cong L."/>
            <person name="Lin L."/>
            <person name="Yin J."/>
            <person name="Geng J."/>
            <person name="Li G."/>
            <person name="Shi J."/>
            <person name="Liu J."/>
            <person name="Lv H."/>
            <person name="Li J."/>
            <person name="Wang J."/>
            <person name="Deng Y."/>
            <person name="Ran L."/>
            <person name="Shi X."/>
            <person name="Wang X."/>
            <person name="Wu Q."/>
            <person name="Li C."/>
            <person name="Ren X."/>
            <person name="Wang J."/>
            <person name="Wang X."/>
            <person name="Li D."/>
            <person name="Liu D."/>
            <person name="Zhang X."/>
            <person name="Ji Z."/>
            <person name="Zhao W."/>
            <person name="Sun Y."/>
            <person name="Zhang Z."/>
            <person name="Bao J."/>
            <person name="Han Y."/>
            <person name="Dong L."/>
            <person name="Ji J."/>
            <person name="Chen P."/>
            <person name="Wu S."/>
            <person name="Liu J."/>
            <person name="Xiao Y."/>
            <person name="Bu D."/>
            <person name="Tan J."/>
            <person name="Yang L."/>
            <person name="Ye C."/>
            <person name="Zhang J."/>
            <person name="Xu J."/>
            <person name="Zhou Y."/>
            <person name="Yu Y."/>
            <person name="Zhang B."/>
            <person name="Zhuang S."/>
            <person name="Wei H."/>
            <person name="Liu B."/>
            <person name="Lei M."/>
            <person name="Yu H."/>
            <person name="Li Y."/>
            <person name="Xu H."/>
            <person name="Wei S."/>
            <person name="He X."/>
            <person name="Fang L."/>
            <person name="Zhang Z."/>
            <person name="Zhang Y."/>
            <person name="Huang X."/>
            <person name="Su Z."/>
            <person name="Tong W."/>
            <person name="Li J."/>
            <person name="Tong Z."/>
            <person name="Li S."/>
            <person name="Ye J."/>
            <person name="Wang L."/>
            <person name="Fang L."/>
            <person name="Lei T."/>
            <person name="Chen C."/>
            <person name="Chen H."/>
            <person name="Xu Z."/>
            <person name="Li H."/>
            <person name="Huang H."/>
            <person name="Zhang F."/>
            <person name="Xu H."/>
            <person name="Li N."/>
            <person name="Zhao C."/>
            <person name="Li S."/>
            <person name="Dong L."/>
            <person name="Huang Y."/>
            <person name="Li L."/>
            <person name="Xi Y."/>
            <person name="Qi Q."/>
            <person name="Li W."/>
            <person name="Zhang B."/>
            <person name="Hu W."/>
            <person name="Zhang Y."/>
            <person name="Tian X."/>
            <person name="Jiao Y."/>
            <person name="Liang X."/>
            <person name="Jin J."/>
            <person name="Gao L."/>
            <person name="Zheng W."/>
            <person name="Hao B."/>
            <person name="Liu S."/>
            <person name="Wang W."/>
            <person name="Yuan L."/>
            <person name="Cao M."/>
            <person name="McDermott J."/>
            <person name="Samudrala R."/>
            <person name="Wang J."/>
            <person name="Wong G.K."/>
            <person name="Yang H."/>
        </authorList>
    </citation>
    <scope>NUCLEOTIDE SEQUENCE [LARGE SCALE GENOMIC DNA]</scope>
    <source>
        <strain evidence="4">cv. 93-11</strain>
    </source>
</reference>
<dbReference type="Gene3D" id="3.30.310.80">
    <property type="entry name" value="Kinase associated domain 1, KA1"/>
    <property type="match status" value="1"/>
</dbReference>
<dbReference type="PANTHER" id="PTHR21477:SF13">
    <property type="entry name" value="KIAA0930"/>
    <property type="match status" value="1"/>
</dbReference>
<dbReference type="InterPro" id="IPR004041">
    <property type="entry name" value="NAF_dom"/>
</dbReference>
<dbReference type="AlphaFoldDB" id="A2XQV1"/>
<keyword evidence="4" id="KW-1185">Reference proteome</keyword>
<accession>A2XQV1</accession>
<feature type="region of interest" description="Disordered" evidence="1">
    <location>
        <begin position="1"/>
        <end position="27"/>
    </location>
</feature>
<name>A2XQV1_ORYSI</name>